<comment type="similarity">
    <text evidence="1">Belongs to the outer membrane porin (Opr) (TC 1.B.25) family.</text>
</comment>
<dbReference type="GO" id="GO:0015288">
    <property type="term" value="F:porin activity"/>
    <property type="evidence" value="ECO:0007669"/>
    <property type="project" value="TreeGrafter"/>
</dbReference>
<dbReference type="InterPro" id="IPR023614">
    <property type="entry name" value="Porin_dom_sf"/>
</dbReference>
<reference evidence="4 5" key="1">
    <citation type="submission" date="2019-09" db="EMBL/GenBank/DDBJ databases">
        <authorList>
            <person name="Chandra G."/>
            <person name="Truman W A."/>
        </authorList>
    </citation>
    <scope>NUCLEOTIDE SEQUENCE [LARGE SCALE GENOMIC DNA]</scope>
    <source>
        <strain evidence="4">PS833</strain>
    </source>
</reference>
<dbReference type="OrthoDB" id="6759120at2"/>
<evidence type="ECO:0000313" key="5">
    <source>
        <dbReference type="Proteomes" id="UP000409037"/>
    </source>
</evidence>
<dbReference type="RefSeq" id="WP_150798976.1">
    <property type="nucleotide sequence ID" value="NZ_CABVHU010000009.1"/>
</dbReference>
<dbReference type="AlphaFoldDB" id="A0A5E7DEU8"/>
<dbReference type="Gene3D" id="2.40.160.10">
    <property type="entry name" value="Porin"/>
    <property type="match status" value="1"/>
</dbReference>
<gene>
    <name evidence="4" type="primary">nicP_12</name>
    <name evidence="4" type="ORF">PS833_03526</name>
</gene>
<evidence type="ECO:0000256" key="3">
    <source>
        <dbReference type="ARBA" id="ARBA00022729"/>
    </source>
</evidence>
<dbReference type="InterPro" id="IPR005318">
    <property type="entry name" value="OM_porin_bac"/>
</dbReference>
<dbReference type="Pfam" id="PF03573">
    <property type="entry name" value="OprD"/>
    <property type="match status" value="1"/>
</dbReference>
<name>A0A5E7DEU8_PSEFL</name>
<dbReference type="EMBL" id="CABVHU010000009">
    <property type="protein sequence ID" value="VVO12318.1"/>
    <property type="molecule type" value="Genomic_DNA"/>
</dbReference>
<dbReference type="PANTHER" id="PTHR34596">
    <property type="entry name" value="CHITOPORIN"/>
    <property type="match status" value="1"/>
</dbReference>
<keyword evidence="2" id="KW-0813">Transport</keyword>
<evidence type="ECO:0000256" key="2">
    <source>
        <dbReference type="ARBA" id="ARBA00022448"/>
    </source>
</evidence>
<dbReference type="Proteomes" id="UP000409037">
    <property type="component" value="Unassembled WGS sequence"/>
</dbReference>
<evidence type="ECO:0000313" key="4">
    <source>
        <dbReference type="EMBL" id="VVO12318.1"/>
    </source>
</evidence>
<keyword evidence="3" id="KW-0732">Signal</keyword>
<evidence type="ECO:0000256" key="1">
    <source>
        <dbReference type="ARBA" id="ARBA00009075"/>
    </source>
</evidence>
<sequence>MKASVRLGTLGSLLTIAIVPAVKADALEDSHLSLGLRNFYVDRDFKQNNAPQSRVGSWSQGFDLQFRSGYTDGPVQFGLDAAGQFAYRLDGGGGRATDTVLPYDKSSGNPVRDYGRAGLTAKVRMSNTEVRVGEQRPTLPVAYMDDSRQLVTTFEGATIESREWSRLTLNAGRFWKISTRESSNREDIYLFGDSPAQSSDGLNFAGARYDFTPALNATYYFGQLEDIYRQHYLGLAYTLSFGDGYSLKNDVRYYNNREEGKQLSGDLDNRSLGLMTALKKGGHTYTLAYQRMFGDDAFPLLNGYAPQPYLVNWSTIAFYKASERSWQARYDYDFAALGVPGLKFMTRYLRGVDINRGANLADNVESERNFVMSYVVQSGPLQGLGFEGRNIKVKTRYGADFDENRLITTYTWKFW</sequence>
<accession>A0A5E7DEU8</accession>
<proteinExistence type="inferred from homology"/>
<dbReference type="GO" id="GO:0016020">
    <property type="term" value="C:membrane"/>
    <property type="evidence" value="ECO:0007669"/>
    <property type="project" value="InterPro"/>
</dbReference>
<dbReference type="PANTHER" id="PTHR34596:SF2">
    <property type="entry name" value="CHITOPORIN"/>
    <property type="match status" value="1"/>
</dbReference>
<protein>
    <submittedName>
        <fullName evidence="4">Porin-like protein NicP</fullName>
    </submittedName>
</protein>
<organism evidence="4 5">
    <name type="scientific">Pseudomonas fluorescens</name>
    <dbReference type="NCBI Taxonomy" id="294"/>
    <lineage>
        <taxon>Bacteria</taxon>
        <taxon>Pseudomonadati</taxon>
        <taxon>Pseudomonadota</taxon>
        <taxon>Gammaproteobacteria</taxon>
        <taxon>Pseudomonadales</taxon>
        <taxon>Pseudomonadaceae</taxon>
        <taxon>Pseudomonas</taxon>
    </lineage>
</organism>